<organism evidence="2 3">
    <name type="scientific">Streptomyces qinglanensis</name>
    <dbReference type="NCBI Taxonomy" id="943816"/>
    <lineage>
        <taxon>Bacteria</taxon>
        <taxon>Bacillati</taxon>
        <taxon>Actinomycetota</taxon>
        <taxon>Actinomycetes</taxon>
        <taxon>Kitasatosporales</taxon>
        <taxon>Streptomycetaceae</taxon>
        <taxon>Streptomyces</taxon>
    </lineage>
</organism>
<evidence type="ECO:0000259" key="1">
    <source>
        <dbReference type="SMART" id="SM00530"/>
    </source>
</evidence>
<keyword evidence="3" id="KW-1185">Reference proteome</keyword>
<sequence>MGGTRKWPAGTRIPPGLGEDVRRVRRARRLSRTAFASATGCTQSCVSRLEPGEFMPPVKFAEACDRTFGAGDLFVGQLRRVVDGERPA</sequence>
<dbReference type="AlphaFoldDB" id="A0A1H9NQ18"/>
<dbReference type="InterPro" id="IPR010982">
    <property type="entry name" value="Lambda_DNA-bd_dom_sf"/>
</dbReference>
<gene>
    <name evidence="2" type="ORF">SAMN05421870_101533</name>
</gene>
<dbReference type="Gene3D" id="1.10.260.40">
    <property type="entry name" value="lambda repressor-like DNA-binding domains"/>
    <property type="match status" value="1"/>
</dbReference>
<dbReference type="RefSeq" id="WP_074998434.1">
    <property type="nucleotide sequence ID" value="NZ_JBITKS010000001.1"/>
</dbReference>
<accession>A0A1H9NQ18</accession>
<proteinExistence type="predicted"/>
<protein>
    <submittedName>
        <fullName evidence="2">Helix-turn-helix domain-containing protein</fullName>
    </submittedName>
</protein>
<dbReference type="SMART" id="SM00530">
    <property type="entry name" value="HTH_XRE"/>
    <property type="match status" value="1"/>
</dbReference>
<dbReference type="GO" id="GO:0003677">
    <property type="term" value="F:DNA binding"/>
    <property type="evidence" value="ECO:0007669"/>
    <property type="project" value="InterPro"/>
</dbReference>
<name>A0A1H9NQ18_9ACTN</name>
<dbReference type="EMBL" id="FOGO01000001">
    <property type="protein sequence ID" value="SER37453.1"/>
    <property type="molecule type" value="Genomic_DNA"/>
</dbReference>
<dbReference type="SUPFAM" id="SSF47413">
    <property type="entry name" value="lambda repressor-like DNA-binding domains"/>
    <property type="match status" value="1"/>
</dbReference>
<evidence type="ECO:0000313" key="2">
    <source>
        <dbReference type="EMBL" id="SER37453.1"/>
    </source>
</evidence>
<evidence type="ECO:0000313" key="3">
    <source>
        <dbReference type="Proteomes" id="UP000182841"/>
    </source>
</evidence>
<feature type="domain" description="HTH cro/C1-type" evidence="1">
    <location>
        <begin position="20"/>
        <end position="75"/>
    </location>
</feature>
<dbReference type="Proteomes" id="UP000182841">
    <property type="component" value="Unassembled WGS sequence"/>
</dbReference>
<dbReference type="Pfam" id="PF13560">
    <property type="entry name" value="HTH_31"/>
    <property type="match status" value="1"/>
</dbReference>
<dbReference type="InterPro" id="IPR001387">
    <property type="entry name" value="Cro/C1-type_HTH"/>
</dbReference>
<reference evidence="3" key="1">
    <citation type="submission" date="2016-10" db="EMBL/GenBank/DDBJ databases">
        <authorList>
            <person name="Varghese N."/>
            <person name="Submissions S."/>
        </authorList>
    </citation>
    <scope>NUCLEOTIDE SEQUENCE [LARGE SCALE GENOMIC DNA]</scope>
    <source>
        <strain evidence="3">CGMCC 4.6825</strain>
    </source>
</reference>